<keyword evidence="5" id="KW-0961">Cell wall biogenesis/degradation</keyword>
<gene>
    <name evidence="7" type="primary">ybjR</name>
    <name evidence="7" type="ordered locus">SAR11_0034</name>
</gene>
<keyword evidence="8" id="KW-1185">Reference proteome</keyword>
<keyword evidence="4 7" id="KW-0378">Hydrolase</keyword>
<dbReference type="GeneID" id="66294537"/>
<dbReference type="PANTHER" id="PTHR30417">
    <property type="entry name" value="N-ACETYLMURAMOYL-L-ALANINE AMIDASE AMID"/>
    <property type="match status" value="1"/>
</dbReference>
<dbReference type="Proteomes" id="UP000002528">
    <property type="component" value="Chromosome"/>
</dbReference>
<dbReference type="InterPro" id="IPR051206">
    <property type="entry name" value="NAMLAA_amidase_2"/>
</dbReference>
<dbReference type="InterPro" id="IPR002502">
    <property type="entry name" value="Amidase_domain"/>
</dbReference>
<dbReference type="HOGENOM" id="CLU_049290_2_2_5"/>
<dbReference type="InterPro" id="IPR036365">
    <property type="entry name" value="PGBD-like_sf"/>
</dbReference>
<dbReference type="KEGG" id="pub:SAR11_0034"/>
<dbReference type="STRING" id="335992.SAR11_0034"/>
<dbReference type="CDD" id="cd06583">
    <property type="entry name" value="PGRP"/>
    <property type="match status" value="1"/>
</dbReference>
<evidence type="ECO:0000256" key="3">
    <source>
        <dbReference type="ARBA" id="ARBA00011901"/>
    </source>
</evidence>
<dbReference type="EC" id="3.5.1.28" evidence="3"/>
<evidence type="ECO:0000256" key="1">
    <source>
        <dbReference type="ARBA" id="ARBA00001561"/>
    </source>
</evidence>
<dbReference type="Gene3D" id="1.10.101.10">
    <property type="entry name" value="PGBD-like superfamily/PGBD"/>
    <property type="match status" value="1"/>
</dbReference>
<dbReference type="Gene3D" id="3.40.80.10">
    <property type="entry name" value="Peptidoglycan recognition protein-like"/>
    <property type="match status" value="1"/>
</dbReference>
<dbReference type="InterPro" id="IPR036366">
    <property type="entry name" value="PGBDSf"/>
</dbReference>
<dbReference type="Pfam" id="PF01510">
    <property type="entry name" value="Amidase_2"/>
    <property type="match status" value="1"/>
</dbReference>
<comment type="catalytic activity">
    <reaction evidence="1">
        <text>Hydrolyzes the link between N-acetylmuramoyl residues and L-amino acid residues in certain cell-wall glycopeptides.</text>
        <dbReference type="EC" id="3.5.1.28"/>
    </reaction>
</comment>
<dbReference type="PANTHER" id="PTHR30417:SF1">
    <property type="entry name" value="N-ACETYLMURAMOYL-L-ALANINE AMIDASE AMID"/>
    <property type="match status" value="1"/>
</dbReference>
<comment type="similarity">
    <text evidence="2">Belongs to the N-acetylmuramoyl-L-alanine amidase 2 family.</text>
</comment>
<evidence type="ECO:0000259" key="6">
    <source>
        <dbReference type="SMART" id="SM00644"/>
    </source>
</evidence>
<dbReference type="GO" id="GO:0071555">
    <property type="term" value="P:cell wall organization"/>
    <property type="evidence" value="ECO:0007669"/>
    <property type="project" value="UniProtKB-KW"/>
</dbReference>
<dbReference type="SMART" id="SM00644">
    <property type="entry name" value="Ami_2"/>
    <property type="match status" value="1"/>
</dbReference>
<proteinExistence type="inferred from homology"/>
<dbReference type="AlphaFoldDB" id="Q4FPN2"/>
<protein>
    <recommendedName>
        <fullName evidence="3">N-acetylmuramoyl-L-alanine amidase</fullName>
        <ecNumber evidence="3">3.5.1.28</ecNumber>
    </recommendedName>
</protein>
<evidence type="ECO:0000256" key="4">
    <source>
        <dbReference type="ARBA" id="ARBA00022801"/>
    </source>
</evidence>
<dbReference type="RefSeq" id="WP_011281426.1">
    <property type="nucleotide sequence ID" value="NC_007205.1"/>
</dbReference>
<dbReference type="eggNOG" id="COG3023">
    <property type="taxonomic scope" value="Bacteria"/>
</dbReference>
<organism evidence="7 8">
    <name type="scientific">Pelagibacter ubique (strain HTCC1062)</name>
    <dbReference type="NCBI Taxonomy" id="335992"/>
    <lineage>
        <taxon>Bacteria</taxon>
        <taxon>Pseudomonadati</taxon>
        <taxon>Pseudomonadota</taxon>
        <taxon>Alphaproteobacteria</taxon>
        <taxon>Candidatus Pelagibacterales</taxon>
        <taxon>Candidatus Pelagibacteraceae</taxon>
        <taxon>Candidatus Pelagibacter</taxon>
    </lineage>
</organism>
<evidence type="ECO:0000256" key="5">
    <source>
        <dbReference type="ARBA" id="ARBA00023316"/>
    </source>
</evidence>
<dbReference type="GO" id="GO:0008745">
    <property type="term" value="F:N-acetylmuramoyl-L-alanine amidase activity"/>
    <property type="evidence" value="ECO:0007669"/>
    <property type="project" value="UniProtKB-EC"/>
</dbReference>
<dbReference type="GO" id="GO:0009254">
    <property type="term" value="P:peptidoglycan turnover"/>
    <property type="evidence" value="ECO:0007669"/>
    <property type="project" value="TreeGrafter"/>
</dbReference>
<reference evidence="7 8" key="1">
    <citation type="journal article" date="2005" name="Science">
        <title>Genome streamlining in a cosmopolitan oceanic bacterium.</title>
        <authorList>
            <person name="Giovannoni S.J."/>
            <person name="Tripp H.J."/>
            <person name="Givan S."/>
            <person name="Podar M."/>
            <person name="Vergin K.L."/>
            <person name="Baptista D."/>
            <person name="Bibbs L."/>
            <person name="Eads J."/>
            <person name="Richardson T.H."/>
            <person name="Noordewier M."/>
            <person name="Rappe M.S."/>
            <person name="Short J.M."/>
            <person name="Carrington J.C."/>
            <person name="Mathur E.J."/>
        </authorList>
    </citation>
    <scope>NUCLEOTIDE SEQUENCE [LARGE SCALE GENOMIC DNA]</scope>
    <source>
        <strain evidence="7 8">HTCC1062</strain>
    </source>
</reference>
<accession>Q4FPN2</accession>
<dbReference type="InterPro" id="IPR036505">
    <property type="entry name" value="Amidase/PGRP_sf"/>
</dbReference>
<evidence type="ECO:0000313" key="7">
    <source>
        <dbReference type="EMBL" id="AAZ20859.1"/>
    </source>
</evidence>
<dbReference type="OrthoDB" id="9794842at2"/>
<evidence type="ECO:0000256" key="2">
    <source>
        <dbReference type="ARBA" id="ARBA00007553"/>
    </source>
</evidence>
<dbReference type="EMBL" id="CP000084">
    <property type="protein sequence ID" value="AAZ20859.1"/>
    <property type="molecule type" value="Genomic_DNA"/>
</dbReference>
<feature type="domain" description="N-acetylmuramoyl-L-alanine amidase" evidence="6">
    <location>
        <begin position="10"/>
        <end position="148"/>
    </location>
</feature>
<dbReference type="GO" id="GO:0019867">
    <property type="term" value="C:outer membrane"/>
    <property type="evidence" value="ECO:0007669"/>
    <property type="project" value="TreeGrafter"/>
</dbReference>
<name>Q4FPN2_PELUB</name>
<dbReference type="GO" id="GO:0009253">
    <property type="term" value="P:peptidoglycan catabolic process"/>
    <property type="evidence" value="ECO:0007669"/>
    <property type="project" value="InterPro"/>
</dbReference>
<evidence type="ECO:0000313" key="8">
    <source>
        <dbReference type="Proteomes" id="UP000002528"/>
    </source>
</evidence>
<dbReference type="SUPFAM" id="SSF47090">
    <property type="entry name" value="PGBD-like"/>
    <property type="match status" value="1"/>
</dbReference>
<dbReference type="SUPFAM" id="SSF55846">
    <property type="entry name" value="N-acetylmuramoyl-L-alanine amidase-like"/>
    <property type="match status" value="1"/>
</dbReference>
<sequence length="247" mass="29014">MALKTILNYSPNFNPKKRTSKQIKFIIFHYTGMKSESDALKRLTEIQSEVSCHYLIKNNGEIVKIVPDLYIAWHAGKSSWKNYKSLNQNSIGIEITNPGHEYGYKNFTQKQITTLVKLSKFLIKKYKINPKNILGHSDIAVLRKKDPGEKFPWEYLAKNKIGIWHTLNKQDLLKNRKLKISKVEENIFFRNLFKIGYSKTFPKNIGRNKYLIELIKSFQRRFRQELVDGKIDQESLLINKSLIKAYN</sequence>